<feature type="transmembrane region" description="Helical" evidence="8">
    <location>
        <begin position="434"/>
        <end position="452"/>
    </location>
</feature>
<dbReference type="SUPFAM" id="SSF111352">
    <property type="entry name" value="Ammonium transporter"/>
    <property type="match status" value="1"/>
</dbReference>
<proteinExistence type="inferred from homology"/>
<dbReference type="AlphaFoldDB" id="E2A348"/>
<feature type="transmembrane region" description="Helical" evidence="8">
    <location>
        <begin position="205"/>
        <end position="223"/>
    </location>
</feature>
<keyword evidence="5 8" id="KW-1133">Transmembrane helix</keyword>
<evidence type="ECO:0000256" key="3">
    <source>
        <dbReference type="ARBA" id="ARBA00022448"/>
    </source>
</evidence>
<evidence type="ECO:0000256" key="4">
    <source>
        <dbReference type="ARBA" id="ARBA00022692"/>
    </source>
</evidence>
<evidence type="ECO:0000256" key="8">
    <source>
        <dbReference type="SAM" id="Phobius"/>
    </source>
</evidence>
<dbReference type="OrthoDB" id="534912at2759"/>
<sequence length="761" mass="84803">MSVTSTSLNTSVTWMSQQFLDHLTTVVLHERERYQRERIDRRSSGENCLTLFATVISNIAQYCNFETYLNYGERCDNVTRRKIRFLEERMSSVTRDDYIYDDYDYAMLPSFNNYTTISPAHFHWNSLIRLVLTILLRIGFVLVQVGSVPVNNVNLILLQNVIDLCCVTVMYFLTGFLVAYNGDMAGLIGEGYWIGDPTIDKNEAIVGWQAVVIASAICTSAIVGRMHTVGYLLVNILLSGLIQPLLIHWAWTAEGWMAKNELGGRTVTFKDYAGAGVVHVVGGFSGLIGCVILGRRMLILGDLDDASITAGSAGTVFGGLLLILAGLQGLCTSTYDRDKFRIHTRDPSHAYVNNLLAASSCTLLIVALHFILTRESFNHWTMIRCVQGTIVGVVTVSAATNDYSPQIAIALGCLGGIAFYLISRQIFRSSLEDYCNIIAIHLVCAILGSILAPLCIARTDEDIVTILLNFSWQLICLAALLTLVGTTMLLVFGMLECCGILRNKSECLNHTRANTAIDRGPPRSFLQRLFFPESGCLYLQPSSISGMKHHPNVGSRSWKYQTKIDKLEEERPTGSKSNVKIDDNVMKVQVPETRVKKARQVHTLSGSAPVSIEDRGGTGESINNKLLEIGRRQLFLGKEIKCILDPIEEIDEEISKEFEIKESNAQYKIEDHNVGDKSSILTENINMRTAKSRDLNESNYQLRRTVKLTNLYHEFVKEDVKVVLGPKHVDSSSSDSCDEDTIFEKTPNLNTCTKDIATIIH</sequence>
<keyword evidence="11" id="KW-1185">Reference proteome</keyword>
<dbReference type="GO" id="GO:0005886">
    <property type="term" value="C:plasma membrane"/>
    <property type="evidence" value="ECO:0007669"/>
    <property type="project" value="TreeGrafter"/>
</dbReference>
<gene>
    <name evidence="10" type="ORF">EAG_15992</name>
</gene>
<dbReference type="OMA" id="LEDYCNV"/>
<keyword evidence="7" id="KW-0924">Ammonia transport</keyword>
<dbReference type="Gene3D" id="1.10.3430.10">
    <property type="entry name" value="Ammonium transporter AmtB like domains"/>
    <property type="match status" value="1"/>
</dbReference>
<evidence type="ECO:0000313" key="10">
    <source>
        <dbReference type="EMBL" id="EFN72151.1"/>
    </source>
</evidence>
<feature type="transmembrane region" description="Helical" evidence="8">
    <location>
        <begin position="306"/>
        <end position="330"/>
    </location>
</feature>
<dbReference type="PANTHER" id="PTHR11730">
    <property type="entry name" value="AMMONIUM TRANSPORTER"/>
    <property type="match status" value="1"/>
</dbReference>
<evidence type="ECO:0000256" key="7">
    <source>
        <dbReference type="ARBA" id="ARBA00023177"/>
    </source>
</evidence>
<evidence type="ECO:0000256" key="5">
    <source>
        <dbReference type="ARBA" id="ARBA00022989"/>
    </source>
</evidence>
<keyword evidence="6 8" id="KW-0472">Membrane</keyword>
<evidence type="ECO:0000256" key="2">
    <source>
        <dbReference type="ARBA" id="ARBA00005887"/>
    </source>
</evidence>
<feature type="transmembrane region" description="Helical" evidence="8">
    <location>
        <begin position="272"/>
        <end position="294"/>
    </location>
</feature>
<dbReference type="PANTHER" id="PTHR11730:SF6">
    <property type="entry name" value="AMMONIUM TRANSPORTER"/>
    <property type="match status" value="1"/>
</dbReference>
<dbReference type="STRING" id="104421.E2A348"/>
<dbReference type="GO" id="GO:0008519">
    <property type="term" value="F:ammonium channel activity"/>
    <property type="evidence" value="ECO:0007669"/>
    <property type="project" value="InterPro"/>
</dbReference>
<organism evidence="11">
    <name type="scientific">Camponotus floridanus</name>
    <name type="common">Florida carpenter ant</name>
    <dbReference type="NCBI Taxonomy" id="104421"/>
    <lineage>
        <taxon>Eukaryota</taxon>
        <taxon>Metazoa</taxon>
        <taxon>Ecdysozoa</taxon>
        <taxon>Arthropoda</taxon>
        <taxon>Hexapoda</taxon>
        <taxon>Insecta</taxon>
        <taxon>Pterygota</taxon>
        <taxon>Neoptera</taxon>
        <taxon>Endopterygota</taxon>
        <taxon>Hymenoptera</taxon>
        <taxon>Apocrita</taxon>
        <taxon>Aculeata</taxon>
        <taxon>Formicoidea</taxon>
        <taxon>Formicidae</taxon>
        <taxon>Formicinae</taxon>
        <taxon>Camponotus</taxon>
    </lineage>
</organism>
<evidence type="ECO:0000313" key="11">
    <source>
        <dbReference type="Proteomes" id="UP000000311"/>
    </source>
</evidence>
<evidence type="ECO:0000256" key="6">
    <source>
        <dbReference type="ARBA" id="ARBA00023136"/>
    </source>
</evidence>
<feature type="transmembrane region" description="Helical" evidence="8">
    <location>
        <begin position="472"/>
        <end position="495"/>
    </location>
</feature>
<keyword evidence="4 8" id="KW-0812">Transmembrane</keyword>
<feature type="transmembrane region" description="Helical" evidence="8">
    <location>
        <begin position="127"/>
        <end position="145"/>
    </location>
</feature>
<keyword evidence="3" id="KW-0813">Transport</keyword>
<evidence type="ECO:0000259" key="9">
    <source>
        <dbReference type="Pfam" id="PF00909"/>
    </source>
</evidence>
<protein>
    <submittedName>
        <fullName evidence="10">Ammonium transporter 1 member 4</fullName>
    </submittedName>
</protein>
<feature type="domain" description="Ammonium transporter AmtB-like" evidence="9">
    <location>
        <begin position="129"/>
        <end position="505"/>
    </location>
</feature>
<feature type="transmembrane region" description="Helical" evidence="8">
    <location>
        <begin position="157"/>
        <end position="180"/>
    </location>
</feature>
<dbReference type="EMBL" id="GL436272">
    <property type="protein sequence ID" value="EFN72151.1"/>
    <property type="molecule type" value="Genomic_DNA"/>
</dbReference>
<accession>E2A348</accession>
<feature type="transmembrane region" description="Helical" evidence="8">
    <location>
        <begin position="403"/>
        <end position="422"/>
    </location>
</feature>
<dbReference type="InterPro" id="IPR029020">
    <property type="entry name" value="Ammonium/urea_transptr"/>
</dbReference>
<comment type="subcellular location">
    <subcellularLocation>
        <location evidence="1">Membrane</location>
        <topology evidence="1">Multi-pass membrane protein</topology>
    </subcellularLocation>
</comment>
<dbReference type="Pfam" id="PF00909">
    <property type="entry name" value="Ammonium_transp"/>
    <property type="match status" value="1"/>
</dbReference>
<dbReference type="Proteomes" id="UP000000311">
    <property type="component" value="Unassembled WGS sequence"/>
</dbReference>
<reference evidence="10 11" key="1">
    <citation type="journal article" date="2010" name="Science">
        <title>Genomic comparison of the ants Camponotus floridanus and Harpegnathos saltator.</title>
        <authorList>
            <person name="Bonasio R."/>
            <person name="Zhang G."/>
            <person name="Ye C."/>
            <person name="Mutti N.S."/>
            <person name="Fang X."/>
            <person name="Qin N."/>
            <person name="Donahue G."/>
            <person name="Yang P."/>
            <person name="Li Q."/>
            <person name="Li C."/>
            <person name="Zhang P."/>
            <person name="Huang Z."/>
            <person name="Berger S.L."/>
            <person name="Reinberg D."/>
            <person name="Wang J."/>
            <person name="Liebig J."/>
        </authorList>
    </citation>
    <scope>NUCLEOTIDE SEQUENCE [LARGE SCALE GENOMIC DNA]</scope>
    <source>
        <strain evidence="11">C129</strain>
    </source>
</reference>
<name>E2A348_CAMFO</name>
<feature type="transmembrane region" description="Helical" evidence="8">
    <location>
        <begin position="229"/>
        <end position="251"/>
    </location>
</feature>
<dbReference type="InterPro" id="IPR024041">
    <property type="entry name" value="NH4_transpt_AmtB-like_dom"/>
</dbReference>
<evidence type="ECO:0000256" key="1">
    <source>
        <dbReference type="ARBA" id="ARBA00004141"/>
    </source>
</evidence>
<dbReference type="GO" id="GO:0097272">
    <property type="term" value="P:ammonium homeostasis"/>
    <property type="evidence" value="ECO:0007669"/>
    <property type="project" value="TreeGrafter"/>
</dbReference>
<comment type="similarity">
    <text evidence="2">Belongs to the ammonia transporter channel (TC 1.A.11.2) family.</text>
</comment>
<feature type="transmembrane region" description="Helical" evidence="8">
    <location>
        <begin position="351"/>
        <end position="372"/>
    </location>
</feature>
<dbReference type="InParanoid" id="E2A348"/>